<dbReference type="EMBL" id="JAGKQM010000017">
    <property type="protein sequence ID" value="KAH0871754.1"/>
    <property type="molecule type" value="Genomic_DNA"/>
</dbReference>
<evidence type="ECO:0000256" key="1">
    <source>
        <dbReference type="ARBA" id="ARBA00004613"/>
    </source>
</evidence>
<keyword evidence="8" id="KW-1185">Reference proteome</keyword>
<keyword evidence="4" id="KW-0964">Secreted</keyword>
<evidence type="ECO:0008006" key="9">
    <source>
        <dbReference type="Google" id="ProtNLM"/>
    </source>
</evidence>
<accession>A0ABQ7YUY5</accession>
<sequence length="269" mass="32198">MFIHNMKHLIVFVFISAMCFGLNEACNKICNRIVIRNWFDHGQVLLVKCKSNWGRSETSRLVASDDGTSFVVDFTDYPWPFHTRWDCNISYRHDNHTYYYDLEAYHSNYPRHDQIRVWIGKDDGIWFTRSYEPSSSPVWVLPWKLAAMCFGLNEACNRIVIRNWFDHGQVLLVKCKSNWGRSETSRLVASADGTLFVFFFNDHPWPFHTRWDCNISYRDDNHTYYYDLEAYHSNFQRCNQLRVWIGRDDGIWFTRSDDMPVWVLPWKLA</sequence>
<evidence type="ECO:0000256" key="2">
    <source>
        <dbReference type="ARBA" id="ARBA00005581"/>
    </source>
</evidence>
<dbReference type="Proteomes" id="UP000824890">
    <property type="component" value="Unassembled WGS sequence"/>
</dbReference>
<feature type="chain" id="PRO_5047323370" description="S-protein homolog" evidence="6">
    <location>
        <begin position="26"/>
        <end position="269"/>
    </location>
</feature>
<feature type="signal peptide" evidence="6">
    <location>
        <begin position="1"/>
        <end position="25"/>
    </location>
</feature>
<evidence type="ECO:0000313" key="7">
    <source>
        <dbReference type="EMBL" id="KAH0871754.1"/>
    </source>
</evidence>
<reference evidence="7 8" key="1">
    <citation type="submission" date="2021-05" db="EMBL/GenBank/DDBJ databases">
        <title>Genome Assembly of Synthetic Allotetraploid Brassica napus Reveals Homoeologous Exchanges between Subgenomes.</title>
        <authorList>
            <person name="Davis J.T."/>
        </authorList>
    </citation>
    <scope>NUCLEOTIDE SEQUENCE [LARGE SCALE GENOMIC DNA]</scope>
    <source>
        <strain evidence="8">cv. Da-Ae</strain>
        <tissue evidence="7">Seedling</tissue>
    </source>
</reference>
<dbReference type="Pfam" id="PF05938">
    <property type="entry name" value="Self-incomp_S1"/>
    <property type="match status" value="2"/>
</dbReference>
<evidence type="ECO:0000256" key="5">
    <source>
        <dbReference type="ARBA" id="ARBA00022729"/>
    </source>
</evidence>
<proteinExistence type="inferred from homology"/>
<gene>
    <name evidence="7" type="ORF">HID58_078776</name>
</gene>
<dbReference type="InterPro" id="IPR010264">
    <property type="entry name" value="Self-incomp_S1"/>
</dbReference>
<keyword evidence="5 6" id="KW-0732">Signal</keyword>
<organism evidence="7 8">
    <name type="scientific">Brassica napus</name>
    <name type="common">Rape</name>
    <dbReference type="NCBI Taxonomy" id="3708"/>
    <lineage>
        <taxon>Eukaryota</taxon>
        <taxon>Viridiplantae</taxon>
        <taxon>Streptophyta</taxon>
        <taxon>Embryophyta</taxon>
        <taxon>Tracheophyta</taxon>
        <taxon>Spermatophyta</taxon>
        <taxon>Magnoliopsida</taxon>
        <taxon>eudicotyledons</taxon>
        <taxon>Gunneridae</taxon>
        <taxon>Pentapetalae</taxon>
        <taxon>rosids</taxon>
        <taxon>malvids</taxon>
        <taxon>Brassicales</taxon>
        <taxon>Brassicaceae</taxon>
        <taxon>Brassiceae</taxon>
        <taxon>Brassica</taxon>
    </lineage>
</organism>
<comment type="subcellular location">
    <subcellularLocation>
        <location evidence="1">Secreted</location>
    </subcellularLocation>
</comment>
<keyword evidence="3" id="KW-0713">Self-incompatibility</keyword>
<evidence type="ECO:0000256" key="3">
    <source>
        <dbReference type="ARBA" id="ARBA00022471"/>
    </source>
</evidence>
<protein>
    <recommendedName>
        <fullName evidence="9">S-protein homolog</fullName>
    </recommendedName>
</protein>
<comment type="similarity">
    <text evidence="2">Belongs to the plant self-incompatibility (S1) protein family.</text>
</comment>
<comment type="caution">
    <text evidence="7">The sequence shown here is derived from an EMBL/GenBank/DDBJ whole genome shotgun (WGS) entry which is preliminary data.</text>
</comment>
<evidence type="ECO:0000313" key="8">
    <source>
        <dbReference type="Proteomes" id="UP000824890"/>
    </source>
</evidence>
<name>A0ABQ7YUY5_BRANA</name>
<evidence type="ECO:0000256" key="4">
    <source>
        <dbReference type="ARBA" id="ARBA00022525"/>
    </source>
</evidence>
<evidence type="ECO:0000256" key="6">
    <source>
        <dbReference type="SAM" id="SignalP"/>
    </source>
</evidence>